<organism evidence="3 4">
    <name type="scientific">Thalassiosira pseudonana</name>
    <name type="common">Marine diatom</name>
    <name type="synonym">Cyclotella nana</name>
    <dbReference type="NCBI Taxonomy" id="35128"/>
    <lineage>
        <taxon>Eukaryota</taxon>
        <taxon>Sar</taxon>
        <taxon>Stramenopiles</taxon>
        <taxon>Ochrophyta</taxon>
        <taxon>Bacillariophyta</taxon>
        <taxon>Coscinodiscophyceae</taxon>
        <taxon>Thalassiosirophycidae</taxon>
        <taxon>Thalassiosirales</taxon>
        <taxon>Thalassiosiraceae</taxon>
        <taxon>Thalassiosira</taxon>
    </lineage>
</organism>
<dbReference type="GeneID" id="7446716"/>
<dbReference type="InterPro" id="IPR039361">
    <property type="entry name" value="Cyclin"/>
</dbReference>
<dbReference type="Gene3D" id="1.10.472.10">
    <property type="entry name" value="Cyclin-like"/>
    <property type="match status" value="2"/>
</dbReference>
<dbReference type="GO" id="GO:0016538">
    <property type="term" value="F:cyclin-dependent protein serine/threonine kinase regulator activity"/>
    <property type="evidence" value="ECO:0000318"/>
    <property type="project" value="GO_Central"/>
</dbReference>
<dbReference type="AlphaFoldDB" id="B8C0T4"/>
<dbReference type="GO" id="GO:0005634">
    <property type="term" value="C:nucleus"/>
    <property type="evidence" value="ECO:0000318"/>
    <property type="project" value="GO_Central"/>
</dbReference>
<dbReference type="SMART" id="SM00385">
    <property type="entry name" value="CYCLIN"/>
    <property type="match status" value="1"/>
</dbReference>
<dbReference type="PaxDb" id="35128-Thaps4058"/>
<dbReference type="GO" id="GO:0000082">
    <property type="term" value="P:G1/S transition of mitotic cell cycle"/>
    <property type="evidence" value="ECO:0000318"/>
    <property type="project" value="GO_Central"/>
</dbReference>
<reference evidence="3 4" key="2">
    <citation type="journal article" date="2008" name="Nature">
        <title>The Phaeodactylum genome reveals the evolutionary history of diatom genomes.</title>
        <authorList>
            <person name="Bowler C."/>
            <person name="Allen A.E."/>
            <person name="Badger J.H."/>
            <person name="Grimwood J."/>
            <person name="Jabbari K."/>
            <person name="Kuo A."/>
            <person name="Maheswari U."/>
            <person name="Martens C."/>
            <person name="Maumus F."/>
            <person name="Otillar R.P."/>
            <person name="Rayko E."/>
            <person name="Salamov A."/>
            <person name="Vandepoele K."/>
            <person name="Beszteri B."/>
            <person name="Gruber A."/>
            <person name="Heijde M."/>
            <person name="Katinka M."/>
            <person name="Mock T."/>
            <person name="Valentin K."/>
            <person name="Verret F."/>
            <person name="Berges J.A."/>
            <person name="Brownlee C."/>
            <person name="Cadoret J.P."/>
            <person name="Chiovitti A."/>
            <person name="Choi C.J."/>
            <person name="Coesel S."/>
            <person name="De Martino A."/>
            <person name="Detter J.C."/>
            <person name="Durkin C."/>
            <person name="Falciatore A."/>
            <person name="Fournet J."/>
            <person name="Haruta M."/>
            <person name="Huysman M.J."/>
            <person name="Jenkins B.D."/>
            <person name="Jiroutova K."/>
            <person name="Jorgensen R.E."/>
            <person name="Joubert Y."/>
            <person name="Kaplan A."/>
            <person name="Kroger N."/>
            <person name="Kroth P.G."/>
            <person name="La Roche J."/>
            <person name="Lindquist E."/>
            <person name="Lommer M."/>
            <person name="Martin-Jezequel V."/>
            <person name="Lopez P.J."/>
            <person name="Lucas S."/>
            <person name="Mangogna M."/>
            <person name="McGinnis K."/>
            <person name="Medlin L.K."/>
            <person name="Montsant A."/>
            <person name="Oudot-Le Secq M.P."/>
            <person name="Napoli C."/>
            <person name="Obornik M."/>
            <person name="Parker M.S."/>
            <person name="Petit J.L."/>
            <person name="Porcel B.M."/>
            <person name="Poulsen N."/>
            <person name="Robison M."/>
            <person name="Rychlewski L."/>
            <person name="Rynearson T.A."/>
            <person name="Schmutz J."/>
            <person name="Shapiro H."/>
            <person name="Siaut M."/>
            <person name="Stanley M."/>
            <person name="Sussman M.R."/>
            <person name="Taylor A.R."/>
            <person name="Vardi A."/>
            <person name="von Dassow P."/>
            <person name="Vyverman W."/>
            <person name="Willis A."/>
            <person name="Wyrwicz L.S."/>
            <person name="Rokhsar D.S."/>
            <person name="Weissenbach J."/>
            <person name="Armbrust E.V."/>
            <person name="Green B.R."/>
            <person name="Van de Peer Y."/>
            <person name="Grigoriev I.V."/>
        </authorList>
    </citation>
    <scope>NUCLEOTIDE SEQUENCE [LARGE SCALE GENOMIC DNA]</scope>
    <source>
        <strain evidence="3 4">CCMP1335</strain>
    </source>
</reference>
<dbReference type="HOGENOM" id="CLU_067459_1_0_1"/>
<dbReference type="eggNOG" id="KOG0653">
    <property type="taxonomic scope" value="Eukaryota"/>
</dbReference>
<dbReference type="STRING" id="35128.B8C0T4"/>
<dbReference type="InParanoid" id="B8C0T4"/>
<dbReference type="FunFam" id="1.10.472.10:FF:000227">
    <property type="entry name" value="Cyclin protein"/>
    <property type="match status" value="1"/>
</dbReference>
<gene>
    <name evidence="3" type="ORF">THAPSDRAFT_4058</name>
</gene>
<dbReference type="PANTHER" id="PTHR10177">
    <property type="entry name" value="CYCLINS"/>
    <property type="match status" value="1"/>
</dbReference>
<dbReference type="SUPFAM" id="SSF47954">
    <property type="entry name" value="Cyclin-like"/>
    <property type="match status" value="1"/>
</dbReference>
<evidence type="ECO:0000259" key="2">
    <source>
        <dbReference type="SMART" id="SM00385"/>
    </source>
</evidence>
<evidence type="ECO:0000313" key="3">
    <source>
        <dbReference type="EMBL" id="EED93122.1"/>
    </source>
</evidence>
<reference evidence="3 4" key="1">
    <citation type="journal article" date="2004" name="Science">
        <title>The genome of the diatom Thalassiosira pseudonana: ecology, evolution, and metabolism.</title>
        <authorList>
            <person name="Armbrust E.V."/>
            <person name="Berges J.A."/>
            <person name="Bowler C."/>
            <person name="Green B.R."/>
            <person name="Martinez D."/>
            <person name="Putnam N.H."/>
            <person name="Zhou S."/>
            <person name="Allen A.E."/>
            <person name="Apt K.E."/>
            <person name="Bechner M."/>
            <person name="Brzezinski M.A."/>
            <person name="Chaal B.K."/>
            <person name="Chiovitti A."/>
            <person name="Davis A.K."/>
            <person name="Demarest M.S."/>
            <person name="Detter J.C."/>
            <person name="Glavina T."/>
            <person name="Goodstein D."/>
            <person name="Hadi M.Z."/>
            <person name="Hellsten U."/>
            <person name="Hildebrand M."/>
            <person name="Jenkins B.D."/>
            <person name="Jurka J."/>
            <person name="Kapitonov V.V."/>
            <person name="Kroger N."/>
            <person name="Lau W.W."/>
            <person name="Lane T.W."/>
            <person name="Larimer F.W."/>
            <person name="Lippmeier J.C."/>
            <person name="Lucas S."/>
            <person name="Medina M."/>
            <person name="Montsant A."/>
            <person name="Obornik M."/>
            <person name="Parker M.S."/>
            <person name="Palenik B."/>
            <person name="Pazour G.J."/>
            <person name="Richardson P.M."/>
            <person name="Rynearson T.A."/>
            <person name="Saito M.A."/>
            <person name="Schwartz D.C."/>
            <person name="Thamatrakoln K."/>
            <person name="Valentin K."/>
            <person name="Vardi A."/>
            <person name="Wilkerson F.P."/>
            <person name="Rokhsar D.S."/>
        </authorList>
    </citation>
    <scope>NUCLEOTIDE SEQUENCE [LARGE SCALE GENOMIC DNA]</scope>
    <source>
        <strain evidence="3 4">CCMP1335</strain>
    </source>
</reference>
<dbReference type="InterPro" id="IPR036915">
    <property type="entry name" value="Cyclin-like_sf"/>
</dbReference>
<keyword evidence="1" id="KW-0195">Cyclin</keyword>
<dbReference type="KEGG" id="tps:THAPSDRAFT_4058"/>
<dbReference type="Proteomes" id="UP000001449">
    <property type="component" value="Chromosome 4"/>
</dbReference>
<dbReference type="Pfam" id="PF00134">
    <property type="entry name" value="Cyclin_N"/>
    <property type="match status" value="1"/>
</dbReference>
<protein>
    <recommendedName>
        <fullName evidence="2">Cyclin-like domain-containing protein</fullName>
    </recommendedName>
</protein>
<dbReference type="InterPro" id="IPR013763">
    <property type="entry name" value="Cyclin-like_dom"/>
</dbReference>
<evidence type="ECO:0000256" key="1">
    <source>
        <dbReference type="RuleBase" id="RU000383"/>
    </source>
</evidence>
<keyword evidence="4" id="KW-1185">Reference proteome</keyword>
<feature type="domain" description="Cyclin-like" evidence="2">
    <location>
        <begin position="59"/>
        <end position="150"/>
    </location>
</feature>
<dbReference type="OMA" id="CKFRRET"/>
<proteinExistence type="inferred from homology"/>
<dbReference type="InterPro" id="IPR006671">
    <property type="entry name" value="Cyclin_N"/>
</dbReference>
<dbReference type="RefSeq" id="XP_002289585.1">
    <property type="nucleotide sequence ID" value="XM_002289549.1"/>
</dbReference>
<dbReference type="GO" id="GO:0005737">
    <property type="term" value="C:cytoplasm"/>
    <property type="evidence" value="ECO:0000318"/>
    <property type="project" value="GO_Central"/>
</dbReference>
<name>B8C0T4_THAPS</name>
<comment type="similarity">
    <text evidence="1">Belongs to the cyclin family.</text>
</comment>
<dbReference type="FunFam" id="1.10.472.10:FF:000093">
    <property type="entry name" value="Predicted protein"/>
    <property type="match status" value="1"/>
</dbReference>
<dbReference type="GO" id="GO:0000307">
    <property type="term" value="C:cyclin-dependent protein kinase holoenzyme complex"/>
    <property type="evidence" value="ECO:0000318"/>
    <property type="project" value="GO_Central"/>
</dbReference>
<sequence length="321" mass="35758">MSSSSEDDFTMSSSEVADRIAVMQQQESITYACSDYIGNGNGHQSSKSVDRECRVKMIEWTYQVVDFCKFSRNTVAISMSYLDRFLSTSSPSAQRALVSKKVYQLAAMVTLYLSVKLFEPMAMDPTLLAEISQGCYTEQEIESMEQEILTALQWRLNGPTSLDFMTHILSLLPKSANSTDNSAMMALIDFSRFQVELSVCDYDLSLRKKSTIALASILNSLEGIDEKIISAQQRFEFIQRIATLSTIDPFLVEINTARIRLLKLFSQNVGYQLPQVAGLIPIVCDSEPSCNIESSLQKDDAAYSPVSVPKLSRRGSVARCA</sequence>
<accession>B8C0T4</accession>
<evidence type="ECO:0000313" key="4">
    <source>
        <dbReference type="Proteomes" id="UP000001449"/>
    </source>
</evidence>
<dbReference type="EMBL" id="CM000641">
    <property type="protein sequence ID" value="EED93122.1"/>
    <property type="molecule type" value="Genomic_DNA"/>
</dbReference>